<dbReference type="SUPFAM" id="SSF56219">
    <property type="entry name" value="DNase I-like"/>
    <property type="match status" value="1"/>
</dbReference>
<dbReference type="PROSITE" id="PS50878">
    <property type="entry name" value="RT_POL"/>
    <property type="match status" value="1"/>
</dbReference>
<dbReference type="OrthoDB" id="1726353at2759"/>
<dbReference type="EMBL" id="SZYD01000017">
    <property type="protein sequence ID" value="KAD3068140.1"/>
    <property type="molecule type" value="Genomic_DNA"/>
</dbReference>
<dbReference type="CDD" id="cd01650">
    <property type="entry name" value="RT_nLTR_like"/>
    <property type="match status" value="1"/>
</dbReference>
<proteinExistence type="predicted"/>
<dbReference type="InterPro" id="IPR036691">
    <property type="entry name" value="Endo/exonu/phosph_ase_sf"/>
</dbReference>
<dbReference type="InterPro" id="IPR043502">
    <property type="entry name" value="DNA/RNA_pol_sf"/>
</dbReference>
<organism evidence="3 4">
    <name type="scientific">Mikania micrantha</name>
    <name type="common">bitter vine</name>
    <dbReference type="NCBI Taxonomy" id="192012"/>
    <lineage>
        <taxon>Eukaryota</taxon>
        <taxon>Viridiplantae</taxon>
        <taxon>Streptophyta</taxon>
        <taxon>Embryophyta</taxon>
        <taxon>Tracheophyta</taxon>
        <taxon>Spermatophyta</taxon>
        <taxon>Magnoliopsida</taxon>
        <taxon>eudicotyledons</taxon>
        <taxon>Gunneridae</taxon>
        <taxon>Pentapetalae</taxon>
        <taxon>asterids</taxon>
        <taxon>campanulids</taxon>
        <taxon>Asterales</taxon>
        <taxon>Asteraceae</taxon>
        <taxon>Asteroideae</taxon>
        <taxon>Heliantheae alliance</taxon>
        <taxon>Eupatorieae</taxon>
        <taxon>Mikania</taxon>
    </lineage>
</organism>
<dbReference type="Proteomes" id="UP000326396">
    <property type="component" value="Linkage Group LG7"/>
</dbReference>
<dbReference type="Pfam" id="PF00078">
    <property type="entry name" value="RVT_1"/>
    <property type="match status" value="1"/>
</dbReference>
<evidence type="ECO:0000313" key="3">
    <source>
        <dbReference type="EMBL" id="KAD3068140.1"/>
    </source>
</evidence>
<feature type="domain" description="Reverse transcriptase" evidence="2">
    <location>
        <begin position="479"/>
        <end position="743"/>
    </location>
</feature>
<evidence type="ECO:0000259" key="2">
    <source>
        <dbReference type="PROSITE" id="PS50878"/>
    </source>
</evidence>
<gene>
    <name evidence="3" type="ORF">E3N88_36020</name>
</gene>
<reference evidence="3 4" key="1">
    <citation type="submission" date="2019-05" db="EMBL/GenBank/DDBJ databases">
        <title>Mikania micrantha, genome provides insights into the molecular mechanism of rapid growth.</title>
        <authorList>
            <person name="Liu B."/>
        </authorList>
    </citation>
    <scope>NUCLEOTIDE SEQUENCE [LARGE SCALE GENOMIC DNA]</scope>
    <source>
        <strain evidence="3">NLD-2019</strain>
        <tissue evidence="3">Leaf</tissue>
    </source>
</reference>
<dbReference type="InterPro" id="IPR000477">
    <property type="entry name" value="RT_dom"/>
</dbReference>
<name>A0A5N6M2J2_9ASTR</name>
<dbReference type="PANTHER" id="PTHR19446">
    <property type="entry name" value="REVERSE TRANSCRIPTASES"/>
    <property type="match status" value="1"/>
</dbReference>
<protein>
    <recommendedName>
        <fullName evidence="2">Reverse transcriptase domain-containing protein</fullName>
    </recommendedName>
</protein>
<keyword evidence="4" id="KW-1185">Reference proteome</keyword>
<feature type="compositionally biased region" description="Polar residues" evidence="1">
    <location>
        <begin position="16"/>
        <end position="25"/>
    </location>
</feature>
<dbReference type="SUPFAM" id="SSF56672">
    <property type="entry name" value="DNA/RNA polymerases"/>
    <property type="match status" value="1"/>
</dbReference>
<sequence length="922" mass="107633">MEHRNPYWKSFGTGGCTQKAQSQSGMPAGDKNGVGFLVSRELQDQVVEVRRYNDRIMMLRMVIGEEAIAVVSAYAPHVGLGEIERREFWDGMDEVMRNIPRDEKVCIGGDFNGHIGKKEDGFPMAHGGFGFGSRNESGVTLLEFAVAHDLGIINSFFKKRDSHLITFSSGGRDTQIDYLMMRRNDRGRWWDCKVFPGETVVSQHKLLAMDIVMRKRIVDEKKKNPQIKWGALKGDKVEEFSNKVLEGRHISICEDTNQLWDEMAEKVTRAAKETLGMTKGYTKGQKESWWWNEEVQLKVREKQQRFREFASCKETTERARLKTRYKEAKREAKKTVSEAKTKAYIKMYKRLETKEGEHDMFKIAKARERKRQDLGVVKFIKGEDGRVLVKENEIKDRWQTYFHDLFNKRNYQEEDGGNTVNTGTARNNCYCRRITKEEVHTALKRMGRRKAVGPDDIPIEVWRCLGDEGLGWLTLLFNTILKTGKMPNQWRSSILIPLYKNKGDAQCCENYRGIKLLSHTMKLWERVIETRLRRETQVTANQFGFMPGRSTTEAIHILRRLMEKYREKRKDLHMVFIDLEKAYDSVPRQVIWDSLESRGIPQRYIEVIKDTYADAKTSVRAPVGDTDFFPVEVGLHQGSALSPFLFAVILDELSRYIQAHIPWCMLFADDIVLVAETKDELNVRLEEWRTALEQRGLRISRTKTEYLHCQFSGANVEDEDDHVTIGGQEVPRTSKFKYLGSFIQGDGDIDSDIAHRVQAGWKKWRAATSIICDKKIPEKLKGKFYRAAIRPAMMYGTDCWPIKKNQARKLETAEMRMLRWMCGHTRLDRIRNEVFRERLQVANISDKVREGRLRWFRHVRRRSQSAPVRKVELLIVEGKRGRGRPRLTWDEQIRQDLTELHLSEDMIYDRSTWRRRIKVQDT</sequence>
<dbReference type="InterPro" id="IPR043128">
    <property type="entry name" value="Rev_trsase/Diguanyl_cyclase"/>
</dbReference>
<dbReference type="Gene3D" id="3.30.70.270">
    <property type="match status" value="1"/>
</dbReference>
<evidence type="ECO:0000313" key="4">
    <source>
        <dbReference type="Proteomes" id="UP000326396"/>
    </source>
</evidence>
<feature type="region of interest" description="Disordered" evidence="1">
    <location>
        <begin position="1"/>
        <end position="28"/>
    </location>
</feature>
<comment type="caution">
    <text evidence="3">The sequence shown here is derived from an EMBL/GenBank/DDBJ whole genome shotgun (WGS) entry which is preliminary data.</text>
</comment>
<dbReference type="Gene3D" id="3.60.10.10">
    <property type="entry name" value="Endonuclease/exonuclease/phosphatase"/>
    <property type="match status" value="1"/>
</dbReference>
<evidence type="ECO:0000256" key="1">
    <source>
        <dbReference type="SAM" id="MobiDB-lite"/>
    </source>
</evidence>
<dbReference type="AlphaFoldDB" id="A0A5N6M2J2"/>
<accession>A0A5N6M2J2</accession>